<evidence type="ECO:0000259" key="16">
    <source>
        <dbReference type="PROSITE" id="PS50846"/>
    </source>
</evidence>
<evidence type="ECO:0000256" key="3">
    <source>
        <dbReference type="ARBA" id="ARBA00022448"/>
    </source>
</evidence>
<keyword evidence="3" id="KW-0813">Transport</keyword>
<dbReference type="InterPro" id="IPR008250">
    <property type="entry name" value="ATPase_P-typ_transduc_dom_A_sf"/>
</dbReference>
<feature type="transmembrane region" description="Helical" evidence="15">
    <location>
        <begin position="434"/>
        <end position="453"/>
    </location>
</feature>
<dbReference type="AlphaFoldDB" id="A0A813RL69"/>
<dbReference type="PROSITE" id="PS01047">
    <property type="entry name" value="HMA_1"/>
    <property type="match status" value="4"/>
</dbReference>
<keyword evidence="11 15" id="KW-1133">Transmembrane helix</keyword>
<dbReference type="InterPro" id="IPR006122">
    <property type="entry name" value="HMA_Cu_ion-bd"/>
</dbReference>
<dbReference type="Gene3D" id="3.40.1110.10">
    <property type="entry name" value="Calcium-transporting ATPase, cytoplasmic domain N"/>
    <property type="match status" value="1"/>
</dbReference>
<dbReference type="InterPro" id="IPR023299">
    <property type="entry name" value="ATPase_P-typ_cyto_dom_N"/>
</dbReference>
<organism evidence="17 19">
    <name type="scientific">Adineta ricciae</name>
    <name type="common">Rotifer</name>
    <dbReference type="NCBI Taxonomy" id="249248"/>
    <lineage>
        <taxon>Eukaryota</taxon>
        <taxon>Metazoa</taxon>
        <taxon>Spiralia</taxon>
        <taxon>Gnathifera</taxon>
        <taxon>Rotifera</taxon>
        <taxon>Eurotatoria</taxon>
        <taxon>Bdelloidea</taxon>
        <taxon>Adinetida</taxon>
        <taxon>Adinetidae</taxon>
        <taxon>Adineta</taxon>
    </lineage>
</organism>
<dbReference type="PRINTS" id="PR00119">
    <property type="entry name" value="CATATPASE"/>
</dbReference>
<keyword evidence="9 15" id="KW-0067">ATP-binding</keyword>
<dbReference type="Gene3D" id="3.40.50.1000">
    <property type="entry name" value="HAD superfamily/HAD-like"/>
    <property type="match status" value="1"/>
</dbReference>
<dbReference type="PANTHER" id="PTHR46594:SF4">
    <property type="entry name" value="P-TYPE CATION-TRANSPORTING ATPASE"/>
    <property type="match status" value="1"/>
</dbReference>
<feature type="transmembrane region" description="Helical" evidence="15">
    <location>
        <begin position="1103"/>
        <end position="1124"/>
    </location>
</feature>
<evidence type="ECO:0000256" key="13">
    <source>
        <dbReference type="ARBA" id="ARBA00023065"/>
    </source>
</evidence>
<dbReference type="SUPFAM" id="SSF55008">
    <property type="entry name" value="HMA, heavy metal-associated domain"/>
    <property type="match status" value="4"/>
</dbReference>
<feature type="domain" description="HMA" evidence="16">
    <location>
        <begin position="5"/>
        <end position="71"/>
    </location>
</feature>
<dbReference type="SUPFAM" id="SSF56784">
    <property type="entry name" value="HAD-like"/>
    <property type="match status" value="1"/>
</dbReference>
<evidence type="ECO:0000256" key="4">
    <source>
        <dbReference type="ARBA" id="ARBA00022692"/>
    </source>
</evidence>
<feature type="transmembrane region" description="Helical" evidence="15">
    <location>
        <begin position="535"/>
        <end position="555"/>
    </location>
</feature>
<keyword evidence="6" id="KW-0677">Repeat</keyword>
<sequence>MMDESTQQIRINGMTCGSCVRNIESTLNKVPAIKSIHVSLENKLGTVVYNPNEIHINQIIERINTMGFNAELDATASTDNLDVELGGISDENIPTATQRISAIPGISNVVFPVKNDSSRVLLTYDKNQTDPYTIYQKLQSIGYKVNPKLENIVRAYLRVQGMHCNSCVMNITQTVEDLPGIHHIKVTFDDQSANILYDPNIIPLSMVVKEIESLDFQVAVVTANDTDISKENDVSSNTPILTGENTKQSKPRQAIAKRSPVVDDTETCSISIIGMTCASCVDSIERNLSKVEGIYGVRVALLSNKAEVEYNPEYIIPSQIAHLINELGFRAEVLEKVESGVDIIDLSIENMTCASCVRKIETSIAKLPGVHSAEVALLTHRGRFKYDSSKIGPRDIIRELDAIGFPASLVSEDSKASSLAKIHRRETRRWRNSFLLSAIFGVPAMIIMMAFMYKWKNHEEAPQVMRGLSLENLIMFLLSTPVQWISGRYFYIQAFKAIKHGSANMDVLIVMATTTAYVYSCIVVLFNIYQNLPSPITFFDVPPMLMMFVALGRWLEHIAKGKTSDALTKLLSLQPPQGTLVQLDEQTGEILSEKTILAKLIQRNDILKVLPGGTIPTDGRVIEGTSTCDESLLTGESMPVEKTVGSQVVGGTKNLNGMLLVRATHVGHDTALKQIIKLVEEAQTSKAPIQALADTIAGYFVPVVVSVSCVTLVSWLIIGYTHYDKILKYSMYHHGMMGEGSTMHHQPGKEPSKMEVVLELAFRFAITVLSIACPCALGLATPTAVMVGTGVGASQGILVKGGEPLEAAQKIRTIVFDKTGTITQGKPTVVDTRVFFANDPQWTLKRLLALAGTAESGSEHPLGMAIRKHCKDYFGSDQLGHCEDFNAVWGYGLTAKVSKIEYLMTKGKTADDAGLFHDRIYSVLIGNREWMERNSIQVTHEIDSAMGKHEHDGHTAVLVAANGIIIGMIAIADRIKPTAPLTIFALQSMGLNVLLVTGDNVKTARAIAAQVGIKNVYAEVLPTQKERFIATLKENSRKGEKVAMVGDGVNDSPALARADVGIAVGTGADVAVEAANVVLIRDALEDVLGAILLSKKTVRRIHLNFIFATIYNLFGIPIAAGVFLPFNISLMPWMASAAMALSSVTVVMSSLLLRNYRKPDIQTYDNHEFILWSMNKGKNINVHRGIDNLERTPNGSLISSLRGSRLAQIFSGAVSAVKQQASTSLYDKQKAALLLNTNSLDDDMEMHAVL</sequence>
<dbReference type="SFLD" id="SFLDS00003">
    <property type="entry name" value="Haloacid_Dehalogenase"/>
    <property type="match status" value="1"/>
</dbReference>
<keyword evidence="8" id="KW-0187">Copper transport</keyword>
<dbReference type="InterPro" id="IPR001757">
    <property type="entry name" value="P_typ_ATPase"/>
</dbReference>
<evidence type="ECO:0000256" key="1">
    <source>
        <dbReference type="ARBA" id="ARBA00004166"/>
    </source>
</evidence>
<evidence type="ECO:0000256" key="5">
    <source>
        <dbReference type="ARBA" id="ARBA00022723"/>
    </source>
</evidence>
<dbReference type="NCBIfam" id="TIGR01525">
    <property type="entry name" value="ATPase-IB_hvy"/>
    <property type="match status" value="1"/>
</dbReference>
<name>A0A813RL69_ADIRI</name>
<evidence type="ECO:0000313" key="18">
    <source>
        <dbReference type="EMBL" id="CAF1095779.1"/>
    </source>
</evidence>
<dbReference type="PRINTS" id="PR00942">
    <property type="entry name" value="CUATPASEI"/>
</dbReference>
<dbReference type="GO" id="GO:0005507">
    <property type="term" value="F:copper ion binding"/>
    <property type="evidence" value="ECO:0007669"/>
    <property type="project" value="InterPro"/>
</dbReference>
<dbReference type="InterPro" id="IPR027256">
    <property type="entry name" value="P-typ_ATPase_IB"/>
</dbReference>
<dbReference type="PROSITE" id="PS50846">
    <property type="entry name" value="HMA_2"/>
    <property type="match status" value="4"/>
</dbReference>
<dbReference type="EC" id="7.2.2.8" evidence="2"/>
<dbReference type="InterPro" id="IPR018303">
    <property type="entry name" value="ATPase_P-typ_P_site"/>
</dbReference>
<dbReference type="CDD" id="cd00371">
    <property type="entry name" value="HMA"/>
    <property type="match status" value="4"/>
</dbReference>
<evidence type="ECO:0000256" key="11">
    <source>
        <dbReference type="ARBA" id="ARBA00022989"/>
    </source>
</evidence>
<evidence type="ECO:0000256" key="8">
    <source>
        <dbReference type="ARBA" id="ARBA00022796"/>
    </source>
</evidence>
<feature type="transmembrane region" description="Helical" evidence="15">
    <location>
        <begin position="503"/>
        <end position="529"/>
    </location>
</feature>
<feature type="transmembrane region" description="Helical" evidence="15">
    <location>
        <begin position="1130"/>
        <end position="1153"/>
    </location>
</feature>
<dbReference type="GO" id="GO:0016887">
    <property type="term" value="F:ATP hydrolysis activity"/>
    <property type="evidence" value="ECO:0007669"/>
    <property type="project" value="InterPro"/>
</dbReference>
<dbReference type="EMBL" id="CAJNOJ010000095">
    <property type="protein sequence ID" value="CAF1095779.1"/>
    <property type="molecule type" value="Genomic_DNA"/>
</dbReference>
<feature type="transmembrane region" description="Helical" evidence="15">
    <location>
        <begin position="978"/>
        <end position="997"/>
    </location>
</feature>
<protein>
    <recommendedName>
        <fullName evidence="2">P-type Cu(+) transporter</fullName>
        <ecNumber evidence="2">7.2.2.8</ecNumber>
    </recommendedName>
</protein>
<dbReference type="GO" id="GO:0005524">
    <property type="term" value="F:ATP binding"/>
    <property type="evidence" value="ECO:0007669"/>
    <property type="project" value="UniProtKB-UniRule"/>
</dbReference>
<dbReference type="Gene3D" id="2.70.150.10">
    <property type="entry name" value="Calcium-transporting ATPase, cytoplasmic transduction domain A"/>
    <property type="match status" value="1"/>
</dbReference>
<dbReference type="NCBIfam" id="TIGR01494">
    <property type="entry name" value="ATPase_P-type"/>
    <property type="match status" value="1"/>
</dbReference>
<feature type="transmembrane region" description="Helical" evidence="15">
    <location>
        <begin position="473"/>
        <end position="491"/>
    </location>
</feature>
<accession>A0A813RL69</accession>
<dbReference type="NCBIfam" id="TIGR00003">
    <property type="entry name" value="copper ion binding protein"/>
    <property type="match status" value="2"/>
</dbReference>
<evidence type="ECO:0000256" key="10">
    <source>
        <dbReference type="ARBA" id="ARBA00022967"/>
    </source>
</evidence>
<evidence type="ECO:0000256" key="15">
    <source>
        <dbReference type="RuleBase" id="RU362081"/>
    </source>
</evidence>
<feature type="transmembrane region" description="Helical" evidence="15">
    <location>
        <begin position="760"/>
        <end position="780"/>
    </location>
</feature>
<keyword evidence="19" id="KW-1185">Reference proteome</keyword>
<evidence type="ECO:0000313" key="17">
    <source>
        <dbReference type="EMBL" id="CAF0783625.1"/>
    </source>
</evidence>
<keyword evidence="7 15" id="KW-0547">Nucleotide-binding</keyword>
<dbReference type="Pfam" id="PF00702">
    <property type="entry name" value="Hydrolase"/>
    <property type="match status" value="1"/>
</dbReference>
<dbReference type="OrthoDB" id="432719at2759"/>
<dbReference type="InterPro" id="IPR036412">
    <property type="entry name" value="HAD-like_sf"/>
</dbReference>
<dbReference type="FunFam" id="3.40.50.1000:FF:000144">
    <property type="entry name" value="copper-transporting ATPase 1 isoform X2"/>
    <property type="match status" value="1"/>
</dbReference>
<feature type="domain" description="HMA" evidence="16">
    <location>
        <begin position="153"/>
        <end position="219"/>
    </location>
</feature>
<dbReference type="Proteomes" id="UP000663852">
    <property type="component" value="Unassembled WGS sequence"/>
</dbReference>
<dbReference type="GO" id="GO:0016020">
    <property type="term" value="C:membrane"/>
    <property type="evidence" value="ECO:0007669"/>
    <property type="project" value="UniProtKB-SubCell"/>
</dbReference>
<dbReference type="SFLD" id="SFLDF00027">
    <property type="entry name" value="p-type_atpase"/>
    <property type="match status" value="1"/>
</dbReference>
<dbReference type="GO" id="GO:0005802">
    <property type="term" value="C:trans-Golgi network"/>
    <property type="evidence" value="ECO:0007669"/>
    <property type="project" value="UniProtKB-ARBA"/>
</dbReference>
<dbReference type="InterPro" id="IPR017969">
    <property type="entry name" value="Heavy-metal-associated_CS"/>
</dbReference>
<dbReference type="CDD" id="cd02094">
    <property type="entry name" value="P-type_ATPase_Cu-like"/>
    <property type="match status" value="1"/>
</dbReference>
<evidence type="ECO:0000256" key="2">
    <source>
        <dbReference type="ARBA" id="ARBA00012517"/>
    </source>
</evidence>
<keyword evidence="12" id="KW-0186">Copper</keyword>
<reference evidence="17" key="1">
    <citation type="submission" date="2021-02" db="EMBL/GenBank/DDBJ databases">
        <authorList>
            <person name="Nowell W R."/>
        </authorList>
    </citation>
    <scope>NUCLEOTIDE SEQUENCE</scope>
</reference>
<feature type="transmembrane region" description="Helical" evidence="15">
    <location>
        <begin position="696"/>
        <end position="718"/>
    </location>
</feature>
<gene>
    <name evidence="18" type="ORF">EDS130_LOCUS19727</name>
    <name evidence="17" type="ORF">XAT740_LOCUS2106</name>
</gene>
<comment type="caution">
    <text evidence="17">The sequence shown here is derived from an EMBL/GenBank/DDBJ whole genome shotgun (WGS) entry which is preliminary data.</text>
</comment>
<dbReference type="InterPro" id="IPR059000">
    <property type="entry name" value="ATPase_P-type_domA"/>
</dbReference>
<dbReference type="Pfam" id="PF00122">
    <property type="entry name" value="E1-E2_ATPase"/>
    <property type="match status" value="1"/>
</dbReference>
<keyword evidence="4 15" id="KW-0812">Transmembrane</keyword>
<proteinExistence type="inferred from homology"/>
<evidence type="ECO:0000256" key="12">
    <source>
        <dbReference type="ARBA" id="ARBA00023008"/>
    </source>
</evidence>
<dbReference type="GO" id="GO:0140581">
    <property type="term" value="F:P-type monovalent copper transporter activity"/>
    <property type="evidence" value="ECO:0007669"/>
    <property type="project" value="UniProtKB-EC"/>
</dbReference>
<dbReference type="SFLD" id="SFLDG00002">
    <property type="entry name" value="C1.7:_P-type_atpase_like"/>
    <property type="match status" value="1"/>
</dbReference>
<feature type="domain" description="HMA" evidence="16">
    <location>
        <begin position="266"/>
        <end position="332"/>
    </location>
</feature>
<dbReference type="FunFam" id="3.30.70.100:FF:000001">
    <property type="entry name" value="ATPase copper transporting beta"/>
    <property type="match status" value="4"/>
</dbReference>
<dbReference type="Pfam" id="PF00403">
    <property type="entry name" value="HMA"/>
    <property type="match status" value="4"/>
</dbReference>
<dbReference type="PROSITE" id="PS00154">
    <property type="entry name" value="ATPASE_E1_E2"/>
    <property type="match status" value="1"/>
</dbReference>
<dbReference type="InterPro" id="IPR044492">
    <property type="entry name" value="P_typ_ATPase_HD_dom"/>
</dbReference>
<evidence type="ECO:0000256" key="9">
    <source>
        <dbReference type="ARBA" id="ARBA00022840"/>
    </source>
</evidence>
<dbReference type="InterPro" id="IPR023298">
    <property type="entry name" value="ATPase_P-typ_TM_dom_sf"/>
</dbReference>
<keyword evidence="13" id="KW-0406">Ion transport</keyword>
<dbReference type="SUPFAM" id="SSF81653">
    <property type="entry name" value="Calcium ATPase, transduction domain A"/>
    <property type="match status" value="1"/>
</dbReference>
<dbReference type="Proteomes" id="UP000663828">
    <property type="component" value="Unassembled WGS sequence"/>
</dbReference>
<evidence type="ECO:0000256" key="14">
    <source>
        <dbReference type="ARBA" id="ARBA00023136"/>
    </source>
</evidence>
<dbReference type="PANTHER" id="PTHR46594">
    <property type="entry name" value="P-TYPE CATION-TRANSPORTING ATPASE"/>
    <property type="match status" value="1"/>
</dbReference>
<dbReference type="FunFam" id="2.70.150.10:FF:000002">
    <property type="entry name" value="Copper-transporting ATPase 1, putative"/>
    <property type="match status" value="1"/>
</dbReference>
<dbReference type="EMBL" id="CAJNOR010000070">
    <property type="protein sequence ID" value="CAF0783625.1"/>
    <property type="molecule type" value="Genomic_DNA"/>
</dbReference>
<keyword evidence="5 15" id="KW-0479">Metal-binding</keyword>
<dbReference type="InterPro" id="IPR036163">
    <property type="entry name" value="HMA_dom_sf"/>
</dbReference>
<comment type="similarity">
    <text evidence="15">Belongs to the cation transport ATPase (P-type) (TC 3.A.3) family. Type IB subfamily.</text>
</comment>
<evidence type="ECO:0000256" key="6">
    <source>
        <dbReference type="ARBA" id="ARBA00022737"/>
    </source>
</evidence>
<dbReference type="SUPFAM" id="SSF81665">
    <property type="entry name" value="Calcium ATPase, transmembrane domain M"/>
    <property type="match status" value="1"/>
</dbReference>
<dbReference type="InterPro" id="IPR006121">
    <property type="entry name" value="HMA_dom"/>
</dbReference>
<comment type="subcellular location">
    <subcellularLocation>
        <location evidence="1">Golgi apparatus</location>
        <location evidence="1">trans-Golgi network membrane</location>
        <topology evidence="1">Multi-pass membrane protein</topology>
    </subcellularLocation>
    <subcellularLocation>
        <location evidence="15">Membrane</location>
    </subcellularLocation>
</comment>
<evidence type="ECO:0000313" key="19">
    <source>
        <dbReference type="Proteomes" id="UP000663828"/>
    </source>
</evidence>
<dbReference type="InterPro" id="IPR023214">
    <property type="entry name" value="HAD_sf"/>
</dbReference>
<evidence type="ECO:0000256" key="7">
    <source>
        <dbReference type="ARBA" id="ARBA00022741"/>
    </source>
</evidence>
<feature type="domain" description="HMA" evidence="16">
    <location>
        <begin position="342"/>
        <end position="408"/>
    </location>
</feature>
<keyword evidence="10" id="KW-1278">Translocase</keyword>
<keyword evidence="14 15" id="KW-0472">Membrane</keyword>
<feature type="transmembrane region" description="Helical" evidence="15">
    <location>
        <begin position="955"/>
        <end position="972"/>
    </location>
</feature>
<dbReference type="Gene3D" id="3.30.70.100">
    <property type="match status" value="4"/>
</dbReference>